<organism evidence="2 3">
    <name type="scientific">Batrachochytrium dendrobatidis (strain JEL423)</name>
    <dbReference type="NCBI Taxonomy" id="403673"/>
    <lineage>
        <taxon>Eukaryota</taxon>
        <taxon>Fungi</taxon>
        <taxon>Fungi incertae sedis</taxon>
        <taxon>Chytridiomycota</taxon>
        <taxon>Chytridiomycota incertae sedis</taxon>
        <taxon>Chytridiomycetes</taxon>
        <taxon>Rhizophydiales</taxon>
        <taxon>Rhizophydiales incertae sedis</taxon>
        <taxon>Batrachochytrium</taxon>
    </lineage>
</organism>
<dbReference type="STRING" id="403673.A0A177WF20"/>
<reference evidence="2 3" key="1">
    <citation type="submission" date="2006-10" db="EMBL/GenBank/DDBJ databases">
        <title>The Genome Sequence of Batrachochytrium dendrobatidis JEL423.</title>
        <authorList>
            <consortium name="The Broad Institute Genome Sequencing Platform"/>
            <person name="Birren B."/>
            <person name="Lander E."/>
            <person name="Galagan J."/>
            <person name="Cuomo C."/>
            <person name="Devon K."/>
            <person name="Jaffe D."/>
            <person name="Butler J."/>
            <person name="Alvarez P."/>
            <person name="Gnerre S."/>
            <person name="Grabherr M."/>
            <person name="Kleber M."/>
            <person name="Mauceli E."/>
            <person name="Brockman W."/>
            <person name="Young S."/>
            <person name="LaButti K."/>
            <person name="Sykes S."/>
            <person name="DeCaprio D."/>
            <person name="Crawford M."/>
            <person name="Koehrsen M."/>
            <person name="Engels R."/>
            <person name="Montgomery P."/>
            <person name="Pearson M."/>
            <person name="Howarth C."/>
            <person name="Larson L."/>
            <person name="White J."/>
            <person name="O'Leary S."/>
            <person name="Kodira C."/>
            <person name="Zeng Q."/>
            <person name="Yandava C."/>
            <person name="Alvarado L."/>
            <person name="Longcore J."/>
            <person name="James T."/>
        </authorList>
    </citation>
    <scope>NUCLEOTIDE SEQUENCE [LARGE SCALE GENOMIC DNA]</scope>
    <source>
        <strain evidence="2 3">JEL423</strain>
    </source>
</reference>
<dbReference type="VEuPathDB" id="FungiDB:BDEG_22299"/>
<reference evidence="2 3" key="2">
    <citation type="submission" date="2016-05" db="EMBL/GenBank/DDBJ databases">
        <title>Lineage-specific infection strategies underlie the spectrum of fungal disease in amphibians.</title>
        <authorList>
            <person name="Cuomo C.A."/>
            <person name="Farrer R.A."/>
            <person name="James T."/>
            <person name="Longcore J."/>
            <person name="Birren B."/>
        </authorList>
    </citation>
    <scope>NUCLEOTIDE SEQUENCE [LARGE SCALE GENOMIC DNA]</scope>
    <source>
        <strain evidence="2 3">JEL423</strain>
    </source>
</reference>
<protein>
    <submittedName>
        <fullName evidence="2">Uncharacterized protein</fullName>
    </submittedName>
</protein>
<accession>A0A177WF20</accession>
<dbReference type="EMBL" id="DS022301">
    <property type="protein sequence ID" value="OAJ38355.1"/>
    <property type="molecule type" value="Genomic_DNA"/>
</dbReference>
<dbReference type="AlphaFoldDB" id="A0A177WF20"/>
<sequence>MQELTYNTDGGVKVIFEEMAKLRKALERMNVVTSNSEFFRKILWKLIDVSRHWVSMRKEFNDYSEKDLSTQPIKDMLIREEEDLIRAHELPKLQNAKVALHSSFEQRKPSRANYNQPHLRGFTNGDHSNDSRQNVQNSNNSSYWPNGKKKILRRNCGKLGSHLAKDCRARSSNNSQSNSNYASTSCYNSNANNDFSFHNTTTSPKTDYCSISRNIVSEIILDSGATTHMKTPPNHEVIGMDGNDAVTRRQPCAGGCSSRACRRAAQQHLN</sequence>
<feature type="compositionally biased region" description="Low complexity" evidence="1">
    <location>
        <begin position="131"/>
        <end position="142"/>
    </location>
</feature>
<dbReference type="Proteomes" id="UP000077115">
    <property type="component" value="Unassembled WGS sequence"/>
</dbReference>
<proteinExistence type="predicted"/>
<evidence type="ECO:0000256" key="1">
    <source>
        <dbReference type="SAM" id="MobiDB-lite"/>
    </source>
</evidence>
<evidence type="ECO:0000313" key="3">
    <source>
        <dbReference type="Proteomes" id="UP000077115"/>
    </source>
</evidence>
<feature type="region of interest" description="Disordered" evidence="1">
    <location>
        <begin position="104"/>
        <end position="148"/>
    </location>
</feature>
<evidence type="ECO:0000313" key="2">
    <source>
        <dbReference type="EMBL" id="OAJ38355.1"/>
    </source>
</evidence>
<name>A0A177WF20_BATDL</name>
<gene>
    <name evidence="2" type="ORF">BDEG_22299</name>
</gene>